<dbReference type="InterPro" id="IPR043128">
    <property type="entry name" value="Rev_trsase/Diguanyl_cyclase"/>
</dbReference>
<comment type="caution">
    <text evidence="10">The sequence shown here is derived from an EMBL/GenBank/DDBJ whole genome shotgun (WGS) entry which is preliminary data.</text>
</comment>
<evidence type="ECO:0000256" key="8">
    <source>
        <dbReference type="SAM" id="Phobius"/>
    </source>
</evidence>
<comment type="catalytic activity">
    <reaction evidence="7">
        <text>2 GTP = 3',3'-c-di-GMP + 2 diphosphate</text>
        <dbReference type="Rhea" id="RHEA:24898"/>
        <dbReference type="ChEBI" id="CHEBI:33019"/>
        <dbReference type="ChEBI" id="CHEBI:37565"/>
        <dbReference type="ChEBI" id="CHEBI:58805"/>
        <dbReference type="EC" id="2.7.7.65"/>
    </reaction>
</comment>
<evidence type="ECO:0000256" key="4">
    <source>
        <dbReference type="ARBA" id="ARBA00022692"/>
    </source>
</evidence>
<dbReference type="Gene3D" id="3.30.450.20">
    <property type="entry name" value="PAS domain"/>
    <property type="match status" value="1"/>
</dbReference>
<dbReference type="FunFam" id="3.30.70.270:FF:000001">
    <property type="entry name" value="Diguanylate cyclase domain protein"/>
    <property type="match status" value="1"/>
</dbReference>
<accession>A0A844Y4Y4</accession>
<dbReference type="CDD" id="cd01949">
    <property type="entry name" value="GGDEF"/>
    <property type="match status" value="1"/>
</dbReference>
<dbReference type="NCBIfam" id="TIGR00229">
    <property type="entry name" value="sensory_box"/>
    <property type="match status" value="1"/>
</dbReference>
<keyword evidence="3" id="KW-1003">Cell membrane</keyword>
<dbReference type="CDD" id="cd00130">
    <property type="entry name" value="PAS"/>
    <property type="match status" value="1"/>
</dbReference>
<dbReference type="PANTHER" id="PTHR45138">
    <property type="entry name" value="REGULATORY COMPONENTS OF SENSORY TRANSDUCTION SYSTEM"/>
    <property type="match status" value="1"/>
</dbReference>
<dbReference type="SMART" id="SM00091">
    <property type="entry name" value="PAS"/>
    <property type="match status" value="1"/>
</dbReference>
<dbReference type="InterPro" id="IPR029787">
    <property type="entry name" value="Nucleotide_cyclase"/>
</dbReference>
<gene>
    <name evidence="10" type="ORF">GRI47_04340</name>
</gene>
<dbReference type="GO" id="GO:0005886">
    <property type="term" value="C:plasma membrane"/>
    <property type="evidence" value="ECO:0007669"/>
    <property type="project" value="UniProtKB-SubCell"/>
</dbReference>
<protein>
    <recommendedName>
        <fullName evidence="2">diguanylate cyclase</fullName>
        <ecNumber evidence="2">2.7.7.65</ecNumber>
    </recommendedName>
</protein>
<dbReference type="Pfam" id="PF08448">
    <property type="entry name" value="PAS_4"/>
    <property type="match status" value="1"/>
</dbReference>
<dbReference type="AlphaFoldDB" id="A0A844Y4Y4"/>
<dbReference type="SUPFAM" id="SSF55073">
    <property type="entry name" value="Nucleotide cyclase"/>
    <property type="match status" value="1"/>
</dbReference>
<dbReference type="InterPro" id="IPR000014">
    <property type="entry name" value="PAS"/>
</dbReference>
<proteinExistence type="predicted"/>
<dbReference type="Pfam" id="PF05231">
    <property type="entry name" value="MASE1"/>
    <property type="match status" value="1"/>
</dbReference>
<evidence type="ECO:0000313" key="10">
    <source>
        <dbReference type="EMBL" id="MXO53235.1"/>
    </source>
</evidence>
<feature type="transmembrane region" description="Helical" evidence="8">
    <location>
        <begin position="230"/>
        <end position="251"/>
    </location>
</feature>
<feature type="transmembrane region" description="Helical" evidence="8">
    <location>
        <begin position="7"/>
        <end position="25"/>
    </location>
</feature>
<dbReference type="OrthoDB" id="9812260at2"/>
<sequence length="607" mass="65382">MRREVQSIVGYAAAFFAATTATIFWTRYSGGLALFWPGTAIAAALFLTLPYRKWAVPAGILLVLSTIATAFFGFGPGPALPLAFVNVSEALLTAHLLRKFRPQGDYVTSGPGILALIGIAGFAVPITLSLFGSFIAWRAVGGEWWLHTMAWIVGHGLGAMLVMPLVLLISGYARSDGAPDMSLRLSPRRTVEFIFVLALIAGISTATIFQTGFPLLFLPMVPVVLASYRFGRLGATVGVLVVTVVAAASLAQDTGHFAALDLSMAGKALFLQFYLAVQLLIALPLAIALNQRERLVADIIQREALQRLISDHSDDALLHLDREGLIQFASPASRALSGLENLDGKPLSTFFGAFDHQIIEEALSGARASPGATRIIERSVTRGHATLWLEAKIRAVYAAGAVRSFVVTIRDVTARKLDELQATREARTDALTGLPNRRAFLDMLEEQLVDAKEAPFALALIDLDHFKRVNDTYGHDTGDMVLKRIAGLMREHTTRKCIFARLGGEEFGMIVTRDAVDDALAICEHLREAIAGKRMADQDGRTFNITASIGIARIVETCSASVAMNCADAPLYAAKAAGRNAIRVAQCEGSWGSPMRVVPRHVMGDAG</sequence>
<organism evidence="10 11">
    <name type="scientific">Qipengyuania pelagi</name>
    <dbReference type="NCBI Taxonomy" id="994320"/>
    <lineage>
        <taxon>Bacteria</taxon>
        <taxon>Pseudomonadati</taxon>
        <taxon>Pseudomonadota</taxon>
        <taxon>Alphaproteobacteria</taxon>
        <taxon>Sphingomonadales</taxon>
        <taxon>Erythrobacteraceae</taxon>
        <taxon>Qipengyuania</taxon>
    </lineage>
</organism>
<dbReference type="Proteomes" id="UP000430272">
    <property type="component" value="Unassembled WGS sequence"/>
</dbReference>
<dbReference type="InterPro" id="IPR000160">
    <property type="entry name" value="GGDEF_dom"/>
</dbReference>
<name>A0A844Y4Y4_9SPHN</name>
<dbReference type="Gene3D" id="3.30.70.270">
    <property type="match status" value="1"/>
</dbReference>
<dbReference type="PROSITE" id="PS50887">
    <property type="entry name" value="GGDEF"/>
    <property type="match status" value="1"/>
</dbReference>
<evidence type="ECO:0000256" key="2">
    <source>
        <dbReference type="ARBA" id="ARBA00012528"/>
    </source>
</evidence>
<dbReference type="InterPro" id="IPR035965">
    <property type="entry name" value="PAS-like_dom_sf"/>
</dbReference>
<feature type="transmembrane region" description="Helical" evidence="8">
    <location>
        <begin position="271"/>
        <end position="289"/>
    </location>
</feature>
<keyword evidence="4 8" id="KW-0812">Transmembrane</keyword>
<dbReference type="EMBL" id="WTYD01000001">
    <property type="protein sequence ID" value="MXO53235.1"/>
    <property type="molecule type" value="Genomic_DNA"/>
</dbReference>
<evidence type="ECO:0000256" key="6">
    <source>
        <dbReference type="ARBA" id="ARBA00023136"/>
    </source>
</evidence>
<evidence type="ECO:0000256" key="3">
    <source>
        <dbReference type="ARBA" id="ARBA00022475"/>
    </source>
</evidence>
<evidence type="ECO:0000256" key="7">
    <source>
        <dbReference type="ARBA" id="ARBA00034247"/>
    </source>
</evidence>
<evidence type="ECO:0000259" key="9">
    <source>
        <dbReference type="PROSITE" id="PS50887"/>
    </source>
</evidence>
<feature type="transmembrane region" description="Helical" evidence="8">
    <location>
        <begin position="113"/>
        <end position="137"/>
    </location>
</feature>
<dbReference type="SMART" id="SM00267">
    <property type="entry name" value="GGDEF"/>
    <property type="match status" value="1"/>
</dbReference>
<evidence type="ECO:0000256" key="1">
    <source>
        <dbReference type="ARBA" id="ARBA00004651"/>
    </source>
</evidence>
<feature type="transmembrane region" description="Helical" evidence="8">
    <location>
        <begin position="149"/>
        <end position="173"/>
    </location>
</feature>
<dbReference type="GO" id="GO:0043709">
    <property type="term" value="P:cell adhesion involved in single-species biofilm formation"/>
    <property type="evidence" value="ECO:0007669"/>
    <property type="project" value="TreeGrafter"/>
</dbReference>
<dbReference type="PANTHER" id="PTHR45138:SF9">
    <property type="entry name" value="DIGUANYLATE CYCLASE DGCM-RELATED"/>
    <property type="match status" value="1"/>
</dbReference>
<feature type="transmembrane region" description="Helical" evidence="8">
    <location>
        <begin position="31"/>
        <end position="49"/>
    </location>
</feature>
<dbReference type="RefSeq" id="WP_160660117.1">
    <property type="nucleotide sequence ID" value="NZ_BAABDV010000001.1"/>
</dbReference>
<reference evidence="10 11" key="1">
    <citation type="submission" date="2019-12" db="EMBL/GenBank/DDBJ databases">
        <title>Genomic-based taxomic classification of the family Erythrobacteraceae.</title>
        <authorList>
            <person name="Xu L."/>
        </authorList>
    </citation>
    <scope>NUCLEOTIDE SEQUENCE [LARGE SCALE GENOMIC DNA]</scope>
    <source>
        <strain evidence="10 11">JCM 17468</strain>
    </source>
</reference>
<dbReference type="InterPro" id="IPR050469">
    <property type="entry name" value="Diguanylate_Cyclase"/>
</dbReference>
<dbReference type="NCBIfam" id="TIGR00254">
    <property type="entry name" value="GGDEF"/>
    <property type="match status" value="1"/>
</dbReference>
<dbReference type="Pfam" id="PF00990">
    <property type="entry name" value="GGDEF"/>
    <property type="match status" value="1"/>
</dbReference>
<keyword evidence="11" id="KW-1185">Reference proteome</keyword>
<dbReference type="EC" id="2.7.7.65" evidence="2"/>
<evidence type="ECO:0000256" key="5">
    <source>
        <dbReference type="ARBA" id="ARBA00022989"/>
    </source>
</evidence>
<dbReference type="InterPro" id="IPR013656">
    <property type="entry name" value="PAS_4"/>
</dbReference>
<dbReference type="InterPro" id="IPR007895">
    <property type="entry name" value="MASE1"/>
</dbReference>
<keyword evidence="5 8" id="KW-1133">Transmembrane helix</keyword>
<feature type="transmembrane region" description="Helical" evidence="8">
    <location>
        <begin position="54"/>
        <end position="74"/>
    </location>
</feature>
<comment type="subcellular location">
    <subcellularLocation>
        <location evidence="1">Cell membrane</location>
        <topology evidence="1">Multi-pass membrane protein</topology>
    </subcellularLocation>
</comment>
<dbReference type="GO" id="GO:0052621">
    <property type="term" value="F:diguanylate cyclase activity"/>
    <property type="evidence" value="ECO:0007669"/>
    <property type="project" value="UniProtKB-EC"/>
</dbReference>
<evidence type="ECO:0000313" key="11">
    <source>
        <dbReference type="Proteomes" id="UP000430272"/>
    </source>
</evidence>
<feature type="transmembrane region" description="Helical" evidence="8">
    <location>
        <begin position="193"/>
        <end position="218"/>
    </location>
</feature>
<dbReference type="GO" id="GO:1902201">
    <property type="term" value="P:negative regulation of bacterial-type flagellum-dependent cell motility"/>
    <property type="evidence" value="ECO:0007669"/>
    <property type="project" value="TreeGrafter"/>
</dbReference>
<dbReference type="SUPFAM" id="SSF55785">
    <property type="entry name" value="PYP-like sensor domain (PAS domain)"/>
    <property type="match status" value="1"/>
</dbReference>
<keyword evidence="6 8" id="KW-0472">Membrane</keyword>
<feature type="domain" description="GGDEF" evidence="9">
    <location>
        <begin position="454"/>
        <end position="587"/>
    </location>
</feature>